<dbReference type="CDD" id="cd17511">
    <property type="entry name" value="YbjN_AmyR-like"/>
    <property type="match status" value="1"/>
</dbReference>
<dbReference type="Proteomes" id="UP000319068">
    <property type="component" value="Chromosome"/>
</dbReference>
<feature type="region of interest" description="Disordered" evidence="1">
    <location>
        <begin position="1"/>
        <end position="25"/>
    </location>
</feature>
<evidence type="ECO:0000313" key="2">
    <source>
        <dbReference type="EMBL" id="QDP75463.1"/>
    </source>
</evidence>
<accession>A0ABX5XCZ1</accession>
<sequence length="199" mass="22388">MRRVSGGRSASAHRRVRPQHDDLARPLRRQGLENMGFFTKPDAAPTSQNAPLTRERVEAFLTSREWRYFVDSDGDLGGNWDGKVFFFFLMGEKQEILQVRGRWNRTLPASAEAQVALVANEFNRDKIWPKVYARVEDDQLAVYTEVATDLEFGVADDQLGQLIECGLFTGLQFFDALDARFPDTAAQTVAEGGADVDAR</sequence>
<proteinExistence type="predicted"/>
<gene>
    <name evidence="2" type="ORF">FOG94_10245</name>
</gene>
<name>A0ABX5XCZ1_CELCE</name>
<dbReference type="Pfam" id="PF10722">
    <property type="entry name" value="YbjN"/>
    <property type="match status" value="1"/>
</dbReference>
<reference evidence="2 3" key="1">
    <citation type="submission" date="2019-07" db="EMBL/GenBank/DDBJ databases">
        <title>Complete Genome Sequence and Methylome Analysis of Arthrobacter luteus NEB113.</title>
        <authorList>
            <person name="Fomenkov A."/>
            <person name="Anton B.P."/>
            <person name="Vincze T."/>
            <person name="Roberts R.J."/>
        </authorList>
    </citation>
    <scope>NUCLEOTIDE SEQUENCE [LARGE SCALE GENOMIC DNA]</scope>
    <source>
        <strain evidence="2 3">NEB113</strain>
    </source>
</reference>
<keyword evidence="3" id="KW-1185">Reference proteome</keyword>
<organism evidence="2 3">
    <name type="scientific">Cellulosimicrobium cellulans</name>
    <name type="common">Arthrobacter luteus</name>
    <dbReference type="NCBI Taxonomy" id="1710"/>
    <lineage>
        <taxon>Bacteria</taxon>
        <taxon>Bacillati</taxon>
        <taxon>Actinomycetota</taxon>
        <taxon>Actinomycetes</taxon>
        <taxon>Micrococcales</taxon>
        <taxon>Promicromonosporaceae</taxon>
        <taxon>Cellulosimicrobium</taxon>
    </lineage>
</organism>
<protein>
    <submittedName>
        <fullName evidence="2">YbjN domain-containing protein</fullName>
    </submittedName>
</protein>
<evidence type="ECO:0000256" key="1">
    <source>
        <dbReference type="SAM" id="MobiDB-lite"/>
    </source>
</evidence>
<evidence type="ECO:0000313" key="3">
    <source>
        <dbReference type="Proteomes" id="UP000319068"/>
    </source>
</evidence>
<feature type="compositionally biased region" description="Basic residues" evidence="1">
    <location>
        <begin position="1"/>
        <end position="17"/>
    </location>
</feature>
<dbReference type="InterPro" id="IPR019660">
    <property type="entry name" value="Put_sensory_transdc_reg_YbjN"/>
</dbReference>
<dbReference type="EMBL" id="CP041694">
    <property type="protein sequence ID" value="QDP75463.1"/>
    <property type="molecule type" value="Genomic_DNA"/>
</dbReference>